<organism evidence="4 5">
    <name type="scientific">Alienimonas chondri</name>
    <dbReference type="NCBI Taxonomy" id="2681879"/>
    <lineage>
        <taxon>Bacteria</taxon>
        <taxon>Pseudomonadati</taxon>
        <taxon>Planctomycetota</taxon>
        <taxon>Planctomycetia</taxon>
        <taxon>Planctomycetales</taxon>
        <taxon>Planctomycetaceae</taxon>
        <taxon>Alienimonas</taxon>
    </lineage>
</organism>
<keyword evidence="5" id="KW-1185">Reference proteome</keyword>
<dbReference type="Pfam" id="PF06283">
    <property type="entry name" value="ThuA"/>
    <property type="match status" value="1"/>
</dbReference>
<feature type="signal peptide" evidence="2">
    <location>
        <begin position="1"/>
        <end position="25"/>
    </location>
</feature>
<dbReference type="PANTHER" id="PTHR40469">
    <property type="entry name" value="SECRETED GLYCOSYL HYDROLASE"/>
    <property type="match status" value="1"/>
</dbReference>
<accession>A0ABX1VGZ8</accession>
<dbReference type="PANTHER" id="PTHR40469:SF2">
    <property type="entry name" value="GALACTOSE-BINDING DOMAIN-LIKE SUPERFAMILY PROTEIN"/>
    <property type="match status" value="1"/>
</dbReference>
<evidence type="ECO:0000256" key="2">
    <source>
        <dbReference type="SAM" id="SignalP"/>
    </source>
</evidence>
<gene>
    <name evidence="4" type="ORF">LzC2_35320</name>
</gene>
<proteinExistence type="predicted"/>
<evidence type="ECO:0000313" key="5">
    <source>
        <dbReference type="Proteomes" id="UP000609651"/>
    </source>
</evidence>
<evidence type="ECO:0000259" key="3">
    <source>
        <dbReference type="Pfam" id="PF06283"/>
    </source>
</evidence>
<dbReference type="Proteomes" id="UP000609651">
    <property type="component" value="Unassembled WGS sequence"/>
</dbReference>
<name>A0ABX1VGZ8_9PLAN</name>
<dbReference type="EMBL" id="WTPX01000152">
    <property type="protein sequence ID" value="NNJ27429.1"/>
    <property type="molecule type" value="Genomic_DNA"/>
</dbReference>
<dbReference type="InterPro" id="IPR029062">
    <property type="entry name" value="Class_I_gatase-like"/>
</dbReference>
<reference evidence="4 5" key="1">
    <citation type="journal article" date="2020" name="Syst. Appl. Microbiol.">
        <title>Alienimonas chondri sp. nov., a novel planctomycete isolated from the biofilm of the red alga Chondrus crispus.</title>
        <authorList>
            <person name="Vitorino I."/>
            <person name="Albuquerque L."/>
            <person name="Wiegand S."/>
            <person name="Kallscheuer N."/>
            <person name="da Costa M.S."/>
            <person name="Lobo-da-Cunha A."/>
            <person name="Jogler C."/>
            <person name="Lage O.M."/>
        </authorList>
    </citation>
    <scope>NUCLEOTIDE SEQUENCE [LARGE SCALE GENOMIC DNA]</scope>
    <source>
        <strain evidence="4 5">LzC2</strain>
    </source>
</reference>
<dbReference type="InterPro" id="IPR029010">
    <property type="entry name" value="ThuA-like"/>
</dbReference>
<feature type="chain" id="PRO_5047308368" description="ThuA-like domain-containing protein" evidence="2">
    <location>
        <begin position="26"/>
        <end position="301"/>
    </location>
</feature>
<evidence type="ECO:0000256" key="1">
    <source>
        <dbReference type="SAM" id="MobiDB-lite"/>
    </source>
</evidence>
<sequence length="301" mass="33645">MTRRSTLAAFAAALFAALPVSPALADHHEKDEAKPTRILFVTQSKGFKHGSVDRDKPGRELAPAEIAMKQLAQQSGLFTVDLTQDVAADLTKENLQNYDVVAFYTTGMLPISDEDMDYFLNDWLKQPGHGFLGFHSATDTLSDNEAYRTFINGRFGGHPWGAGSTVTMKAHDTEFPGVKELLVTNDRPAAITWKDEIYQYKNFDPQAVRVLASLDMELTELKKPYHVPVIWVREWGQGKVFYNNLGHREETWTKKPFLDSILGALKWIRGEAKGDATPNPEVSEQMEEASRKAAPAEKSDS</sequence>
<feature type="region of interest" description="Disordered" evidence="1">
    <location>
        <begin position="272"/>
        <end position="301"/>
    </location>
</feature>
<protein>
    <recommendedName>
        <fullName evidence="3">ThuA-like domain-containing protein</fullName>
    </recommendedName>
</protein>
<feature type="domain" description="ThuA-like" evidence="3">
    <location>
        <begin position="38"/>
        <end position="267"/>
    </location>
</feature>
<comment type="caution">
    <text evidence="4">The sequence shown here is derived from an EMBL/GenBank/DDBJ whole genome shotgun (WGS) entry which is preliminary data.</text>
</comment>
<dbReference type="Gene3D" id="3.40.50.880">
    <property type="match status" value="1"/>
</dbReference>
<feature type="compositionally biased region" description="Basic and acidic residues" evidence="1">
    <location>
        <begin position="288"/>
        <end position="301"/>
    </location>
</feature>
<dbReference type="SUPFAM" id="SSF52317">
    <property type="entry name" value="Class I glutamine amidotransferase-like"/>
    <property type="match status" value="1"/>
</dbReference>
<keyword evidence="2" id="KW-0732">Signal</keyword>
<evidence type="ECO:0000313" key="4">
    <source>
        <dbReference type="EMBL" id="NNJ27429.1"/>
    </source>
</evidence>